<dbReference type="Proteomes" id="UP001277561">
    <property type="component" value="Unassembled WGS sequence"/>
</dbReference>
<dbReference type="NCBIfam" id="TIGR03141">
    <property type="entry name" value="cytochro_ccmD"/>
    <property type="match status" value="1"/>
</dbReference>
<keyword evidence="7 12" id="KW-0997">Cell inner membrane</keyword>
<feature type="transmembrane region" description="Helical" evidence="12">
    <location>
        <begin position="6"/>
        <end position="27"/>
    </location>
</feature>
<dbReference type="InterPro" id="IPR007078">
    <property type="entry name" value="Haem_export_protD_CcmD"/>
</dbReference>
<evidence type="ECO:0000313" key="14">
    <source>
        <dbReference type="EMBL" id="MDX8330233.1"/>
    </source>
</evidence>
<accession>A0AAE5RUN9</accession>
<dbReference type="GO" id="GO:0005886">
    <property type="term" value="C:plasma membrane"/>
    <property type="evidence" value="ECO:0007669"/>
    <property type="project" value="UniProtKB-SubCell"/>
</dbReference>
<dbReference type="RefSeq" id="WP_103659820.1">
    <property type="nucleotide sequence ID" value="NZ_CP192764.1"/>
</dbReference>
<evidence type="ECO:0000256" key="12">
    <source>
        <dbReference type="RuleBase" id="RU363101"/>
    </source>
</evidence>
<comment type="caution">
    <text evidence="15">The sequence shown here is derived from an EMBL/GenBank/DDBJ whole genome shotgun (WGS) entry which is preliminary data.</text>
</comment>
<keyword evidence="11 12" id="KW-0472">Membrane</keyword>
<evidence type="ECO:0000256" key="5">
    <source>
        <dbReference type="ARBA" id="ARBA00022448"/>
    </source>
</evidence>
<keyword evidence="9 12" id="KW-0201">Cytochrome c-type biogenesis</keyword>
<dbReference type="AlphaFoldDB" id="A0AAE5RUN9"/>
<dbReference type="EMBL" id="NXEJ01000009">
    <property type="protein sequence ID" value="POO49572.1"/>
    <property type="molecule type" value="Genomic_DNA"/>
</dbReference>
<evidence type="ECO:0000256" key="10">
    <source>
        <dbReference type="ARBA" id="ARBA00022989"/>
    </source>
</evidence>
<dbReference type="Proteomes" id="UP000237447">
    <property type="component" value="Unassembled WGS sequence"/>
</dbReference>
<dbReference type="GeneID" id="86881690"/>
<dbReference type="Pfam" id="PF04995">
    <property type="entry name" value="CcmD"/>
    <property type="match status" value="1"/>
</dbReference>
<evidence type="ECO:0000256" key="11">
    <source>
        <dbReference type="ARBA" id="ARBA00023136"/>
    </source>
</evidence>
<organism evidence="15 16">
    <name type="scientific">Agrobacterium rosae</name>
    <dbReference type="NCBI Taxonomy" id="1972867"/>
    <lineage>
        <taxon>Bacteria</taxon>
        <taxon>Pseudomonadati</taxon>
        <taxon>Pseudomonadota</taxon>
        <taxon>Alphaproteobacteria</taxon>
        <taxon>Hyphomicrobiales</taxon>
        <taxon>Rhizobiaceae</taxon>
        <taxon>Rhizobium/Agrobacterium group</taxon>
        <taxon>Agrobacterium</taxon>
    </lineage>
</organism>
<name>A0AAE5RUN9_9HYPH</name>
<feature type="region of interest" description="Disordered" evidence="13">
    <location>
        <begin position="39"/>
        <end position="58"/>
    </location>
</feature>
<keyword evidence="10 12" id="KW-1133">Transmembrane helix</keyword>
<protein>
    <recommendedName>
        <fullName evidence="4 12">Heme exporter protein D</fullName>
    </recommendedName>
</protein>
<reference evidence="15 16" key="1">
    <citation type="journal article" date="2018" name="Syst. Appl. Microbiol.">
        <title>Agrobacterium rosae sp. nov., isolated from galls on different agricultural crops.</title>
        <authorList>
            <person name="Kuzmanovic N."/>
            <person name="Pulawska J."/>
            <person name="Smalla K."/>
            <person name="Nesme X."/>
        </authorList>
    </citation>
    <scope>NUCLEOTIDE SEQUENCE [LARGE SCALE GENOMIC DNA]</scope>
    <source>
        <strain evidence="15 16">NCPPB 1650</strain>
    </source>
</reference>
<evidence type="ECO:0000256" key="2">
    <source>
        <dbReference type="ARBA" id="ARBA00004377"/>
    </source>
</evidence>
<keyword evidence="8 12" id="KW-0812">Transmembrane</keyword>
<keyword evidence="6 12" id="KW-1003">Cell membrane</keyword>
<reference evidence="14 17" key="2">
    <citation type="journal article" date="2023" name="Phytobiomes J">
        <title>Deciphering the key players within the bacterial microbiota associated with aerial crown gall tumors on rhododendron: Insights into the gallobiome.</title>
        <authorList>
            <person name="Kuzmanovic N."/>
            <person name="Nesme J."/>
            <person name="Wolf J."/>
            <person name="Neumann-Schaal M."/>
            <person name="Petersen J."/>
            <person name="Fernandez-Gnecco G."/>
            <person name="Sproeer C."/>
            <person name="Bunk B."/>
            <person name="Overmann J."/>
            <person name="Sorensen S.J."/>
            <person name="Idczak E."/>
            <person name="Smalla K."/>
        </authorList>
    </citation>
    <scope>NUCLEOTIDE SEQUENCE [LARGE SCALE GENOMIC DNA]</scope>
    <source>
        <strain evidence="14">Rho-14.1</strain>
        <strain evidence="17">rho-14.1</strain>
    </source>
</reference>
<evidence type="ECO:0000313" key="15">
    <source>
        <dbReference type="EMBL" id="POO49572.1"/>
    </source>
</evidence>
<keyword evidence="5 12" id="KW-0813">Transport</keyword>
<comment type="subcellular location">
    <subcellularLocation>
        <location evidence="2 12">Cell inner membrane</location>
        <topology evidence="2 12">Single-pass membrane protein</topology>
    </subcellularLocation>
</comment>
<keyword evidence="17" id="KW-1185">Reference proteome</keyword>
<evidence type="ECO:0000313" key="16">
    <source>
        <dbReference type="Proteomes" id="UP000237447"/>
    </source>
</evidence>
<evidence type="ECO:0000256" key="9">
    <source>
        <dbReference type="ARBA" id="ARBA00022748"/>
    </source>
</evidence>
<proteinExistence type="inferred from homology"/>
<evidence type="ECO:0000256" key="7">
    <source>
        <dbReference type="ARBA" id="ARBA00022519"/>
    </source>
</evidence>
<dbReference type="GO" id="GO:0015886">
    <property type="term" value="P:heme transport"/>
    <property type="evidence" value="ECO:0007669"/>
    <property type="project" value="InterPro"/>
</dbReference>
<evidence type="ECO:0000256" key="4">
    <source>
        <dbReference type="ARBA" id="ARBA00016461"/>
    </source>
</evidence>
<evidence type="ECO:0000256" key="6">
    <source>
        <dbReference type="ARBA" id="ARBA00022475"/>
    </source>
</evidence>
<evidence type="ECO:0000256" key="1">
    <source>
        <dbReference type="ARBA" id="ARBA00002442"/>
    </source>
</evidence>
<dbReference type="GO" id="GO:0017004">
    <property type="term" value="P:cytochrome complex assembly"/>
    <property type="evidence" value="ECO:0007669"/>
    <property type="project" value="UniProtKB-KW"/>
</dbReference>
<sequence length="58" mass="6405">MSHAFYIGMSYGLTGLIVAILIGWIALDGRARKREMAELEASGIRRRSRTASVEQPTP</sequence>
<dbReference type="EMBL" id="JAVRAD010000005">
    <property type="protein sequence ID" value="MDX8330233.1"/>
    <property type="molecule type" value="Genomic_DNA"/>
</dbReference>
<comment type="function">
    <text evidence="1 12">Required for the export of heme to the periplasm for the biogenesis of c-type cytochromes.</text>
</comment>
<gene>
    <name evidence="15" type="primary">ccmD</name>
    <name evidence="15" type="ORF">CPJ18_20430</name>
    <name evidence="14" type="ORF">RMS29_13410</name>
</gene>
<evidence type="ECO:0000256" key="3">
    <source>
        <dbReference type="ARBA" id="ARBA00008741"/>
    </source>
</evidence>
<evidence type="ECO:0000313" key="17">
    <source>
        <dbReference type="Proteomes" id="UP001277561"/>
    </source>
</evidence>
<evidence type="ECO:0000256" key="8">
    <source>
        <dbReference type="ARBA" id="ARBA00022692"/>
    </source>
</evidence>
<evidence type="ECO:0000256" key="13">
    <source>
        <dbReference type="SAM" id="MobiDB-lite"/>
    </source>
</evidence>
<comment type="similarity">
    <text evidence="3 12">Belongs to the CcmD/CycX/HelD family.</text>
</comment>